<organism evidence="12 13">
    <name type="scientific">Microbulbifer epialgicus</name>
    <dbReference type="NCBI Taxonomy" id="393907"/>
    <lineage>
        <taxon>Bacteria</taxon>
        <taxon>Pseudomonadati</taxon>
        <taxon>Pseudomonadota</taxon>
        <taxon>Gammaproteobacteria</taxon>
        <taxon>Cellvibrionales</taxon>
        <taxon>Microbulbiferaceae</taxon>
        <taxon>Microbulbifer</taxon>
    </lineage>
</organism>
<keyword evidence="8 9" id="KW-0456">Lyase</keyword>
<evidence type="ECO:0000256" key="9">
    <source>
        <dbReference type="HAMAP-Rule" id="MF_00107"/>
    </source>
</evidence>
<dbReference type="Proteomes" id="UP001569428">
    <property type="component" value="Unassembled WGS sequence"/>
</dbReference>
<feature type="site" description="Transition state stabilizer" evidence="9">
    <location>
        <position position="36"/>
    </location>
</feature>
<keyword evidence="13" id="KW-1185">Reference proteome</keyword>
<feature type="binding site" evidence="9">
    <location>
        <position position="10"/>
    </location>
    <ligand>
        <name>a divalent metal cation</name>
        <dbReference type="ChEBI" id="CHEBI:60240"/>
    </ligand>
</feature>
<keyword evidence="6 9" id="KW-0479">Metal-binding</keyword>
<sequence>MNFRIGQGFDVHAFGPGNHVVLGGVEIPHKHGLKAHSDGDVLLHALADALLGALALGDIGQHFPDTDERYSGADSRVLLRHVVALLNEKGYCLVNADTTLVAQAPKMAPHIEAMRRNIATDCGVDVTDISVKATTTEKLGFTGRGEGVAAQAVVLIERNHV</sequence>
<evidence type="ECO:0000256" key="4">
    <source>
        <dbReference type="ARBA" id="ARBA00011233"/>
    </source>
</evidence>
<dbReference type="CDD" id="cd00554">
    <property type="entry name" value="MECDP_synthase"/>
    <property type="match status" value="1"/>
</dbReference>
<dbReference type="GO" id="GO:0008685">
    <property type="term" value="F:2-C-methyl-D-erythritol 2,4-cyclodiphosphate synthase activity"/>
    <property type="evidence" value="ECO:0007669"/>
    <property type="project" value="UniProtKB-EC"/>
</dbReference>
<name>A0ABV4NYU8_9GAMM</name>
<evidence type="ECO:0000256" key="5">
    <source>
        <dbReference type="ARBA" id="ARBA00012579"/>
    </source>
</evidence>
<evidence type="ECO:0000256" key="2">
    <source>
        <dbReference type="ARBA" id="ARBA00004709"/>
    </source>
</evidence>
<dbReference type="Gene3D" id="3.30.1330.50">
    <property type="entry name" value="2-C-methyl-D-erythritol 2,4-cyclodiphosphate synthase"/>
    <property type="match status" value="1"/>
</dbReference>
<comment type="caution">
    <text evidence="12">The sequence shown here is derived from an EMBL/GenBank/DDBJ whole genome shotgun (WGS) entry which is preliminary data.</text>
</comment>
<gene>
    <name evidence="9 12" type="primary">ispF</name>
    <name evidence="12" type="ORF">ACCI49_07030</name>
</gene>
<dbReference type="PANTHER" id="PTHR43181">
    <property type="entry name" value="2-C-METHYL-D-ERYTHRITOL 2,4-CYCLODIPHOSPHATE SYNTHASE, CHLOROPLASTIC"/>
    <property type="match status" value="1"/>
</dbReference>
<feature type="binding site" evidence="9">
    <location>
        <position position="144"/>
    </location>
    <ligand>
        <name>4-CDP-2-C-methyl-D-erythritol 2-phosphate</name>
        <dbReference type="ChEBI" id="CHEBI:57919"/>
    </ligand>
</feature>
<feature type="binding site" evidence="9">
    <location>
        <position position="12"/>
    </location>
    <ligand>
        <name>a divalent metal cation</name>
        <dbReference type="ChEBI" id="CHEBI:60240"/>
    </ligand>
</feature>
<evidence type="ECO:0000256" key="3">
    <source>
        <dbReference type="ARBA" id="ARBA00008480"/>
    </source>
</evidence>
<keyword evidence="7 9" id="KW-0414">Isoprene biosynthesis</keyword>
<evidence type="ECO:0000256" key="7">
    <source>
        <dbReference type="ARBA" id="ARBA00023229"/>
    </source>
</evidence>
<feature type="site" description="Transition state stabilizer" evidence="9">
    <location>
        <position position="135"/>
    </location>
</feature>
<evidence type="ECO:0000313" key="13">
    <source>
        <dbReference type="Proteomes" id="UP001569428"/>
    </source>
</evidence>
<evidence type="ECO:0000256" key="6">
    <source>
        <dbReference type="ARBA" id="ARBA00022723"/>
    </source>
</evidence>
<feature type="binding site" evidence="9">
    <location>
        <begin position="134"/>
        <end position="137"/>
    </location>
    <ligand>
        <name>4-CDP-2-C-methyl-D-erythritol 2-phosphate</name>
        <dbReference type="ChEBI" id="CHEBI:57919"/>
    </ligand>
</feature>
<comment type="cofactor">
    <cofactor evidence="9">
        <name>a divalent metal cation</name>
        <dbReference type="ChEBI" id="CHEBI:60240"/>
    </cofactor>
    <text evidence="9">Binds 1 divalent metal cation per subunit.</text>
</comment>
<dbReference type="InterPro" id="IPR036571">
    <property type="entry name" value="MECDP_synthase_sf"/>
</dbReference>
<proteinExistence type="inferred from homology"/>
<feature type="binding site" evidence="9">
    <location>
        <position position="141"/>
    </location>
    <ligand>
        <name>4-CDP-2-C-methyl-D-erythritol 2-phosphate</name>
        <dbReference type="ChEBI" id="CHEBI:57919"/>
    </ligand>
</feature>
<dbReference type="PROSITE" id="PS01350">
    <property type="entry name" value="ISPF"/>
    <property type="match status" value="1"/>
</dbReference>
<comment type="subunit">
    <text evidence="4 9">Homotrimer.</text>
</comment>
<dbReference type="HAMAP" id="MF_00107">
    <property type="entry name" value="IspF"/>
    <property type="match status" value="1"/>
</dbReference>
<dbReference type="InterPro" id="IPR003526">
    <property type="entry name" value="MECDP_synthase"/>
</dbReference>
<dbReference type="SUPFAM" id="SSF69765">
    <property type="entry name" value="IpsF-like"/>
    <property type="match status" value="1"/>
</dbReference>
<evidence type="ECO:0000256" key="1">
    <source>
        <dbReference type="ARBA" id="ARBA00000200"/>
    </source>
</evidence>
<dbReference type="EMBL" id="JBGMEK010000010">
    <property type="protein sequence ID" value="MFA0810670.1"/>
    <property type="molecule type" value="Genomic_DNA"/>
</dbReference>
<feature type="binding site" evidence="9">
    <location>
        <begin position="102"/>
        <end position="108"/>
    </location>
    <ligand>
        <name>4-CDP-2-C-methyl-D-erythritol 2-phosphate</name>
        <dbReference type="ChEBI" id="CHEBI:57919"/>
    </ligand>
</feature>
<feature type="binding site" evidence="9">
    <location>
        <begin position="36"/>
        <end position="37"/>
    </location>
    <ligand>
        <name>4-CDP-2-C-methyl-D-erythritol 2-phosphate</name>
        <dbReference type="ChEBI" id="CHEBI:57919"/>
    </ligand>
</feature>
<protein>
    <recommendedName>
        <fullName evidence="5 9">2-C-methyl-D-erythritol 2,4-cyclodiphosphate synthase</fullName>
        <shortName evidence="9">MECDP-synthase</shortName>
        <shortName evidence="9">MECPP-synthase</shortName>
        <shortName evidence="9">MECPS</shortName>
        <ecNumber evidence="5 9">4.6.1.12</ecNumber>
    </recommendedName>
</protein>
<comment type="function">
    <text evidence="9">Involved in the biosynthesis of isopentenyl diphosphate (IPP) and dimethylallyl diphosphate (DMAPP), two major building blocks of isoprenoid compounds. Catalyzes the conversion of 4-diphosphocytidyl-2-C-methyl-D-erythritol 2-phosphate (CDP-ME2P) to 2-C-methyl-D-erythritol 2,4-cyclodiphosphate (ME-CPP) with a corresponding release of cytidine 5-monophosphate (CMP).</text>
</comment>
<feature type="binding site" evidence="9">
    <location>
        <begin position="63"/>
        <end position="67"/>
    </location>
    <ligand>
        <name>4-CDP-2-C-methyl-D-erythritol 2-phosphate</name>
        <dbReference type="ChEBI" id="CHEBI:57919"/>
    </ligand>
</feature>
<comment type="similarity">
    <text evidence="3 9 10">Belongs to the IspF family.</text>
</comment>
<dbReference type="NCBIfam" id="TIGR00151">
    <property type="entry name" value="ispF"/>
    <property type="match status" value="1"/>
</dbReference>
<dbReference type="PANTHER" id="PTHR43181:SF1">
    <property type="entry name" value="2-C-METHYL-D-ERYTHRITOL 2,4-CYCLODIPHOSPHATE SYNTHASE, CHLOROPLASTIC"/>
    <property type="match status" value="1"/>
</dbReference>
<feature type="binding site" evidence="9">
    <location>
        <begin position="10"/>
        <end position="12"/>
    </location>
    <ligand>
        <name>4-CDP-2-C-methyl-D-erythritol 2-phosphate</name>
        <dbReference type="ChEBI" id="CHEBI:57919"/>
    </ligand>
</feature>
<feature type="binding site" evidence="9">
    <location>
        <position position="44"/>
    </location>
    <ligand>
        <name>a divalent metal cation</name>
        <dbReference type="ChEBI" id="CHEBI:60240"/>
    </ligand>
</feature>
<dbReference type="EC" id="4.6.1.12" evidence="5 9"/>
<comment type="pathway">
    <text evidence="2 9">Isoprenoid biosynthesis; isopentenyl diphosphate biosynthesis via DXP pathway; isopentenyl diphosphate from 1-deoxy-D-xylulose 5-phosphate: step 4/6.</text>
</comment>
<feature type="binding site" evidence="9">
    <location>
        <begin position="58"/>
        <end position="60"/>
    </location>
    <ligand>
        <name>4-CDP-2-C-methyl-D-erythritol 2-phosphate</name>
        <dbReference type="ChEBI" id="CHEBI:57919"/>
    </ligand>
</feature>
<evidence type="ECO:0000256" key="10">
    <source>
        <dbReference type="RuleBase" id="RU004395"/>
    </source>
</evidence>
<dbReference type="Pfam" id="PF02542">
    <property type="entry name" value="YgbB"/>
    <property type="match status" value="1"/>
</dbReference>
<accession>A0ABV4NYU8</accession>
<evidence type="ECO:0000256" key="8">
    <source>
        <dbReference type="ARBA" id="ARBA00023239"/>
    </source>
</evidence>
<dbReference type="InterPro" id="IPR020555">
    <property type="entry name" value="MECDP_synthase_CS"/>
</dbReference>
<evidence type="ECO:0000259" key="11">
    <source>
        <dbReference type="Pfam" id="PF02542"/>
    </source>
</evidence>
<dbReference type="RefSeq" id="WP_371838242.1">
    <property type="nucleotide sequence ID" value="NZ_JBGMEK010000010.1"/>
</dbReference>
<evidence type="ECO:0000313" key="12">
    <source>
        <dbReference type="EMBL" id="MFA0810670.1"/>
    </source>
</evidence>
<comment type="catalytic activity">
    <reaction evidence="1 9 10">
        <text>4-CDP-2-C-methyl-D-erythritol 2-phosphate = 2-C-methyl-D-erythritol 2,4-cyclic diphosphate + CMP</text>
        <dbReference type="Rhea" id="RHEA:23864"/>
        <dbReference type="ChEBI" id="CHEBI:57919"/>
        <dbReference type="ChEBI" id="CHEBI:58483"/>
        <dbReference type="ChEBI" id="CHEBI:60377"/>
        <dbReference type="EC" id="4.6.1.12"/>
    </reaction>
</comment>
<reference evidence="12 13" key="1">
    <citation type="submission" date="2024-08" db="EMBL/GenBank/DDBJ databases">
        <authorList>
            <person name="Ishaq N."/>
        </authorList>
    </citation>
    <scope>NUCLEOTIDE SEQUENCE [LARGE SCALE GENOMIC DNA]</scope>
    <source>
        <strain evidence="12 13">DSM 18651</strain>
    </source>
</reference>
<feature type="domain" description="2-C-methyl-D-erythritol 2,4-cyclodiphosphate synthase" evidence="11">
    <location>
        <begin position="3"/>
        <end position="156"/>
    </location>
</feature>